<sequence>MSSELAMAVKRMAAEKNITEESVIEILEAALISAYKKDHAEAKGVEIVLNPEENELRIFALKLVVDEVEEGQEEFQIPLLISKVYDPDAEPGKEVLVEVTPKDFGRIAAQTAKQVVMQRVKEAERDLIFKEYSDKVNEILSGQVRKVERTHVIVNLGRADGIMPYSEQIPGEHYFTGQRIRGLLKEVGQTTKGPQIVLSRSHEDFIKRMFEIEIPEIYAGTVEIKGIAREAGRRTKISVSSHQDGVDPVGSCVGQRGSRIQVIMAELGTEKIDIIAYDADPGMYIANSLKPAQISQVIIDKASNGAVVIVPESQLSLAIGREGQNVRLAAKLVGWHLDVKSPEEAQELLQRIEKQQQHDEDEIKKAASKVKTSKKDRDDKHEEPAISEIKGVGPKMAEKLIAAGFDNARSVAKASVHDLCQVDGVSGKKATAFIEAAQALIG</sequence>
<dbReference type="FunFam" id="3.30.300.20:FF:000002">
    <property type="entry name" value="Transcription termination/antitermination protein NusA"/>
    <property type="match status" value="1"/>
</dbReference>
<reference evidence="10 11" key="1">
    <citation type="journal article" date="2016" name="Environ. Microbiol.">
        <title>Genomic resolution of a cold subsurface aquifer community provides metabolic insights for novel microbes adapted to high CO concentrations.</title>
        <authorList>
            <person name="Probst A.J."/>
            <person name="Castelle C.J."/>
            <person name="Singh A."/>
            <person name="Brown C.T."/>
            <person name="Anantharaman K."/>
            <person name="Sharon I."/>
            <person name="Hug L.A."/>
            <person name="Burstein D."/>
            <person name="Emerson J.B."/>
            <person name="Thomas B.C."/>
            <person name="Banfield J.F."/>
        </authorList>
    </citation>
    <scope>NUCLEOTIDE SEQUENCE [LARGE SCALE GENOMIC DNA]</scope>
    <source>
        <strain evidence="10">CG2_30_54_11</strain>
    </source>
</reference>
<dbReference type="InterPro" id="IPR036555">
    <property type="entry name" value="NusA_N_sf"/>
</dbReference>
<evidence type="ECO:0000259" key="9">
    <source>
        <dbReference type="PROSITE" id="PS50126"/>
    </source>
</evidence>
<dbReference type="GO" id="GO:0003723">
    <property type="term" value="F:RNA binding"/>
    <property type="evidence" value="ECO:0007669"/>
    <property type="project" value="UniProtKB-UniRule"/>
</dbReference>
<dbReference type="Pfam" id="PF08529">
    <property type="entry name" value="NusA_N"/>
    <property type="match status" value="1"/>
</dbReference>
<evidence type="ECO:0000256" key="2">
    <source>
        <dbReference type="ARBA" id="ARBA00022490"/>
    </source>
</evidence>
<dbReference type="CDD" id="cd04455">
    <property type="entry name" value="S1_NusA"/>
    <property type="match status" value="1"/>
</dbReference>
<dbReference type="InterPro" id="IPR025249">
    <property type="entry name" value="TF_NusA_KH_1st"/>
</dbReference>
<dbReference type="Pfam" id="PF14520">
    <property type="entry name" value="HHH_5"/>
    <property type="match status" value="1"/>
</dbReference>
<comment type="function">
    <text evidence="7">Participates in both transcription termination and antitermination.</text>
</comment>
<evidence type="ECO:0000313" key="10">
    <source>
        <dbReference type="EMBL" id="OIP96229.1"/>
    </source>
</evidence>
<dbReference type="Gene3D" id="3.30.300.20">
    <property type="match status" value="2"/>
</dbReference>
<dbReference type="Gene3D" id="3.30.1480.10">
    <property type="entry name" value="NusA, N-terminal domain"/>
    <property type="match status" value="1"/>
</dbReference>
<dbReference type="InterPro" id="IPR009019">
    <property type="entry name" value="KH_sf_prok-type"/>
</dbReference>
<dbReference type="AlphaFoldDB" id="A0A1J5IGN6"/>
<dbReference type="Pfam" id="PF13184">
    <property type="entry name" value="KH_NusA_1st"/>
    <property type="match status" value="1"/>
</dbReference>
<proteinExistence type="inferred from homology"/>
<dbReference type="CDD" id="cd22529">
    <property type="entry name" value="KH-II_NusA_rpt2"/>
    <property type="match status" value="1"/>
</dbReference>
<dbReference type="EMBL" id="MNZT01000091">
    <property type="protein sequence ID" value="OIP96229.1"/>
    <property type="molecule type" value="Genomic_DNA"/>
</dbReference>
<accession>A0A1J5IGN6</accession>
<feature type="compositionally biased region" description="Basic and acidic residues" evidence="8">
    <location>
        <begin position="354"/>
        <end position="365"/>
    </location>
</feature>
<feature type="region of interest" description="Disordered" evidence="8">
    <location>
        <begin position="354"/>
        <end position="384"/>
    </location>
</feature>
<dbReference type="PROSITE" id="PS50126">
    <property type="entry name" value="S1"/>
    <property type="match status" value="1"/>
</dbReference>
<keyword evidence="3 7" id="KW-0889">Transcription antitermination</keyword>
<dbReference type="InterPro" id="IPR004087">
    <property type="entry name" value="KH_dom"/>
</dbReference>
<comment type="subunit">
    <text evidence="7">Monomer. Binds directly to the core enzyme of the DNA-dependent RNA polymerase and to nascent RNA.</text>
</comment>
<dbReference type="SUPFAM" id="SSF47794">
    <property type="entry name" value="Rad51 N-terminal domain-like"/>
    <property type="match status" value="1"/>
</dbReference>
<dbReference type="InterPro" id="IPR058582">
    <property type="entry name" value="KH_NusA_2nd"/>
</dbReference>
<evidence type="ECO:0000256" key="1">
    <source>
        <dbReference type="ARBA" id="ARBA00022472"/>
    </source>
</evidence>
<dbReference type="GO" id="GO:0003677">
    <property type="term" value="F:DNA binding"/>
    <property type="evidence" value="ECO:0007669"/>
    <property type="project" value="InterPro"/>
</dbReference>
<evidence type="ECO:0000313" key="11">
    <source>
        <dbReference type="Proteomes" id="UP000183245"/>
    </source>
</evidence>
<dbReference type="InterPro" id="IPR010995">
    <property type="entry name" value="DNA_repair_Rad51/TF_NusA_a-hlx"/>
</dbReference>
<keyword evidence="6 7" id="KW-0804">Transcription</keyword>
<dbReference type="GO" id="GO:0031564">
    <property type="term" value="P:transcription antitermination"/>
    <property type="evidence" value="ECO:0007669"/>
    <property type="project" value="UniProtKB-UniRule"/>
</dbReference>
<keyword evidence="4 7" id="KW-0694">RNA-binding</keyword>
<dbReference type="Gene3D" id="1.10.150.20">
    <property type="entry name" value="5' to 3' exonuclease, C-terminal subdomain"/>
    <property type="match status" value="1"/>
</dbReference>
<dbReference type="GO" id="GO:0000166">
    <property type="term" value="F:nucleotide binding"/>
    <property type="evidence" value="ECO:0007669"/>
    <property type="project" value="InterPro"/>
</dbReference>
<dbReference type="PANTHER" id="PTHR22648">
    <property type="entry name" value="TRANSCRIPTION TERMINATION FACTOR NUSA"/>
    <property type="match status" value="1"/>
</dbReference>
<keyword evidence="5 7" id="KW-0805">Transcription regulation</keyword>
<protein>
    <recommendedName>
        <fullName evidence="7">Transcription termination/antitermination protein NusA</fullName>
    </recommendedName>
</protein>
<dbReference type="STRING" id="1817892.AUK40_05205"/>
<dbReference type="GO" id="GO:0005829">
    <property type="term" value="C:cytosol"/>
    <property type="evidence" value="ECO:0007669"/>
    <property type="project" value="TreeGrafter"/>
</dbReference>
<evidence type="ECO:0000256" key="4">
    <source>
        <dbReference type="ARBA" id="ARBA00022884"/>
    </source>
</evidence>
<organism evidence="10 11">
    <name type="scientific">Candidatus Wirthbacteria bacterium CG2_30_54_11</name>
    <dbReference type="NCBI Taxonomy" id="1817892"/>
    <lineage>
        <taxon>Bacteria</taxon>
        <taxon>Candidatus Wirthbacteria</taxon>
    </lineage>
</organism>
<dbReference type="HAMAP" id="MF_00945_B">
    <property type="entry name" value="NusA_B"/>
    <property type="match status" value="1"/>
</dbReference>
<evidence type="ECO:0000256" key="6">
    <source>
        <dbReference type="ARBA" id="ARBA00023163"/>
    </source>
</evidence>
<gene>
    <name evidence="7" type="primary">nusA</name>
    <name evidence="10" type="ORF">AUK40_05205</name>
</gene>
<dbReference type="InterPro" id="IPR015946">
    <property type="entry name" value="KH_dom-like_a/b"/>
</dbReference>
<evidence type="ECO:0000256" key="7">
    <source>
        <dbReference type="HAMAP-Rule" id="MF_00945"/>
    </source>
</evidence>
<keyword evidence="2 7" id="KW-0963">Cytoplasm</keyword>
<dbReference type="SUPFAM" id="SSF69705">
    <property type="entry name" value="Transcription factor NusA, N-terminal domain"/>
    <property type="match status" value="1"/>
</dbReference>
<dbReference type="Gene3D" id="2.40.50.140">
    <property type="entry name" value="Nucleic acid-binding proteins"/>
    <property type="match status" value="1"/>
</dbReference>
<dbReference type="InterPro" id="IPR010213">
    <property type="entry name" value="TF_NusA"/>
</dbReference>
<dbReference type="NCBIfam" id="TIGR01953">
    <property type="entry name" value="NusA"/>
    <property type="match status" value="1"/>
</dbReference>
<comment type="caution">
    <text evidence="10">The sequence shown here is derived from an EMBL/GenBank/DDBJ whole genome shotgun (WGS) entry which is preliminary data.</text>
</comment>
<dbReference type="InterPro" id="IPR003029">
    <property type="entry name" value="S1_domain"/>
</dbReference>
<dbReference type="PROSITE" id="PS50084">
    <property type="entry name" value="KH_TYPE_1"/>
    <property type="match status" value="1"/>
</dbReference>
<dbReference type="Pfam" id="PF26594">
    <property type="entry name" value="KH_NusA_2nd"/>
    <property type="match status" value="1"/>
</dbReference>
<dbReference type="SMART" id="SM00278">
    <property type="entry name" value="HhH1"/>
    <property type="match status" value="2"/>
</dbReference>
<dbReference type="GO" id="GO:0006281">
    <property type="term" value="P:DNA repair"/>
    <property type="evidence" value="ECO:0007669"/>
    <property type="project" value="InterPro"/>
</dbReference>
<feature type="compositionally biased region" description="Basic and acidic residues" evidence="8">
    <location>
        <begin position="373"/>
        <end position="384"/>
    </location>
</feature>
<dbReference type="SUPFAM" id="SSF54814">
    <property type="entry name" value="Prokaryotic type KH domain (KH-domain type II)"/>
    <property type="match status" value="2"/>
</dbReference>
<dbReference type="InterPro" id="IPR013735">
    <property type="entry name" value="TF_NusA_N"/>
</dbReference>
<feature type="domain" description="S1 motif" evidence="9">
    <location>
        <begin position="137"/>
        <end position="201"/>
    </location>
</feature>
<dbReference type="GO" id="GO:0006353">
    <property type="term" value="P:DNA-templated transcription termination"/>
    <property type="evidence" value="ECO:0007669"/>
    <property type="project" value="UniProtKB-UniRule"/>
</dbReference>
<dbReference type="SMART" id="SM00316">
    <property type="entry name" value="S1"/>
    <property type="match status" value="1"/>
</dbReference>
<keyword evidence="1 7" id="KW-0806">Transcription termination</keyword>
<dbReference type="InterPro" id="IPR003583">
    <property type="entry name" value="Hlx-hairpin-Hlx_DNA-bd_motif"/>
</dbReference>
<comment type="subcellular location">
    <subcellularLocation>
        <location evidence="7">Cytoplasm</location>
    </subcellularLocation>
</comment>
<evidence type="ECO:0000256" key="8">
    <source>
        <dbReference type="SAM" id="MobiDB-lite"/>
    </source>
</evidence>
<dbReference type="FunFam" id="3.30.300.20:FF:000005">
    <property type="entry name" value="Transcription termination/antitermination protein NusA"/>
    <property type="match status" value="1"/>
</dbReference>
<comment type="similarity">
    <text evidence="7">Belongs to the NusA family.</text>
</comment>
<evidence type="ECO:0000256" key="5">
    <source>
        <dbReference type="ARBA" id="ARBA00023015"/>
    </source>
</evidence>
<dbReference type="GO" id="GO:0003700">
    <property type="term" value="F:DNA-binding transcription factor activity"/>
    <property type="evidence" value="ECO:0007669"/>
    <property type="project" value="InterPro"/>
</dbReference>
<dbReference type="InterPro" id="IPR012340">
    <property type="entry name" value="NA-bd_OB-fold"/>
</dbReference>
<dbReference type="PANTHER" id="PTHR22648:SF0">
    <property type="entry name" value="TRANSCRIPTION TERMINATION_ANTITERMINATION PROTEIN NUSA"/>
    <property type="match status" value="1"/>
</dbReference>
<dbReference type="CDD" id="cd02134">
    <property type="entry name" value="KH-II_NusA_rpt1"/>
    <property type="match status" value="1"/>
</dbReference>
<dbReference type="SMART" id="SM00322">
    <property type="entry name" value="KH"/>
    <property type="match status" value="2"/>
</dbReference>
<evidence type="ECO:0000256" key="3">
    <source>
        <dbReference type="ARBA" id="ARBA00022814"/>
    </source>
</evidence>
<dbReference type="InterPro" id="IPR030842">
    <property type="entry name" value="TF_NusA_bacterial"/>
</dbReference>
<dbReference type="SUPFAM" id="SSF50249">
    <property type="entry name" value="Nucleic acid-binding proteins"/>
    <property type="match status" value="1"/>
</dbReference>
<dbReference type="Proteomes" id="UP000183245">
    <property type="component" value="Unassembled WGS sequence"/>
</dbReference>
<name>A0A1J5IGN6_9BACT</name>